<dbReference type="Proteomes" id="UP000824007">
    <property type="component" value="Unassembled WGS sequence"/>
</dbReference>
<reference evidence="3" key="2">
    <citation type="submission" date="2021-04" db="EMBL/GenBank/DDBJ databases">
        <authorList>
            <person name="Gilroy R."/>
        </authorList>
    </citation>
    <scope>NUCLEOTIDE SEQUENCE</scope>
    <source>
        <strain evidence="3">ChiSxjej3B15-24422</strain>
    </source>
</reference>
<feature type="signal peptide" evidence="1">
    <location>
        <begin position="1"/>
        <end position="23"/>
    </location>
</feature>
<evidence type="ECO:0000313" key="4">
    <source>
        <dbReference type="Proteomes" id="UP000824007"/>
    </source>
</evidence>
<name>A0A9D1YQH7_9FIRM</name>
<dbReference type="GO" id="GO:0016787">
    <property type="term" value="F:hydrolase activity"/>
    <property type="evidence" value="ECO:0007669"/>
    <property type="project" value="UniProtKB-KW"/>
</dbReference>
<dbReference type="Gene3D" id="1.10.10.2520">
    <property type="entry name" value="Cell wall hydrolase SleB, domain 1"/>
    <property type="match status" value="1"/>
</dbReference>
<reference evidence="3" key="1">
    <citation type="journal article" date="2021" name="PeerJ">
        <title>Extensive microbial diversity within the chicken gut microbiome revealed by metagenomics and culture.</title>
        <authorList>
            <person name="Gilroy R."/>
            <person name="Ravi A."/>
            <person name="Getino M."/>
            <person name="Pursley I."/>
            <person name="Horton D.L."/>
            <person name="Alikhan N.F."/>
            <person name="Baker D."/>
            <person name="Gharbi K."/>
            <person name="Hall N."/>
            <person name="Watson M."/>
            <person name="Adriaenssens E.M."/>
            <person name="Foster-Nyarko E."/>
            <person name="Jarju S."/>
            <person name="Secka A."/>
            <person name="Antonio M."/>
            <person name="Oren A."/>
            <person name="Chaudhuri R.R."/>
            <person name="La Ragione R."/>
            <person name="Hildebrand F."/>
            <person name="Pallen M.J."/>
        </authorList>
    </citation>
    <scope>NUCLEOTIDE SEQUENCE</scope>
    <source>
        <strain evidence="3">ChiSxjej3B15-24422</strain>
    </source>
</reference>
<evidence type="ECO:0000259" key="2">
    <source>
        <dbReference type="Pfam" id="PF07486"/>
    </source>
</evidence>
<gene>
    <name evidence="3" type="ORF">H9831_07850</name>
</gene>
<proteinExistence type="predicted"/>
<accession>A0A9D1YQH7</accession>
<comment type="caution">
    <text evidence="3">The sequence shown here is derived from an EMBL/GenBank/DDBJ whole genome shotgun (WGS) entry which is preliminary data.</text>
</comment>
<organism evidence="3 4">
    <name type="scientific">Candidatus Eisenbergiella pullistercoris</name>
    <dbReference type="NCBI Taxonomy" id="2838555"/>
    <lineage>
        <taxon>Bacteria</taxon>
        <taxon>Bacillati</taxon>
        <taxon>Bacillota</taxon>
        <taxon>Clostridia</taxon>
        <taxon>Lachnospirales</taxon>
        <taxon>Lachnospiraceae</taxon>
        <taxon>Eisenbergiella</taxon>
    </lineage>
</organism>
<feature type="chain" id="PRO_5038692461" evidence="1">
    <location>
        <begin position="24"/>
        <end position="211"/>
    </location>
</feature>
<dbReference type="Pfam" id="PF07486">
    <property type="entry name" value="Hydrolase_2"/>
    <property type="match status" value="1"/>
</dbReference>
<evidence type="ECO:0000313" key="3">
    <source>
        <dbReference type="EMBL" id="HIY60573.1"/>
    </source>
</evidence>
<protein>
    <submittedName>
        <fullName evidence="3">Cell wall hydrolase</fullName>
    </submittedName>
</protein>
<dbReference type="InterPro" id="IPR042047">
    <property type="entry name" value="SleB_dom1"/>
</dbReference>
<keyword evidence="3" id="KW-0378">Hydrolase</keyword>
<keyword evidence="1" id="KW-0732">Signal</keyword>
<dbReference type="InterPro" id="IPR011105">
    <property type="entry name" value="Cell_wall_hydrolase_SleB"/>
</dbReference>
<feature type="domain" description="Cell wall hydrolase SleB" evidence="2">
    <location>
        <begin position="103"/>
        <end position="210"/>
    </location>
</feature>
<dbReference type="AlphaFoldDB" id="A0A9D1YQH7"/>
<sequence length="211" mass="23944">MSVRTRYRKYILSLLLSSLTAAAAWFCTEAGGFCRETAGAAAYACEMRPVREVTETSVRKDMKEILSKKRVMETRVLEKRPVRELSETDYETLLRIVEAEAGGEDENGKLLVANVVLNRVDSPLFPDTVREVVYQQDYGVYQFSPVKDGRIERVTVSDETRRAVERAVYGEDISRGALYFAARSKASGESMRWFDSSLTWLFAYGGHEFYG</sequence>
<evidence type="ECO:0000256" key="1">
    <source>
        <dbReference type="SAM" id="SignalP"/>
    </source>
</evidence>
<dbReference type="EMBL" id="DXDD01000098">
    <property type="protein sequence ID" value="HIY60573.1"/>
    <property type="molecule type" value="Genomic_DNA"/>
</dbReference>